<dbReference type="Pfam" id="PF07463">
    <property type="entry name" value="NUMOD4"/>
    <property type="match status" value="1"/>
</dbReference>
<sequence>MNQQSEYEESIYNEEISQEEIIEEYRDISGYPNYEVSNFGQVRNKTTGRIQNNVIDVMVIQQLISIKIKLGKHIIFISQSQKLSQKILIITQRQTIAIVLSLIIMFGI</sequence>
<organism evidence="2">
    <name type="scientific">Hexamita inflata</name>
    <dbReference type="NCBI Taxonomy" id="28002"/>
    <lineage>
        <taxon>Eukaryota</taxon>
        <taxon>Metamonada</taxon>
        <taxon>Diplomonadida</taxon>
        <taxon>Hexamitidae</taxon>
        <taxon>Hexamitinae</taxon>
        <taxon>Hexamita</taxon>
    </lineage>
</organism>
<comment type="caution">
    <text evidence="2">The sequence shown here is derived from an EMBL/GenBank/DDBJ whole genome shotgun (WGS) entry which is preliminary data.</text>
</comment>
<evidence type="ECO:0000313" key="4">
    <source>
        <dbReference type="Proteomes" id="UP001642409"/>
    </source>
</evidence>
<reference evidence="2" key="1">
    <citation type="submission" date="2023-06" db="EMBL/GenBank/DDBJ databases">
        <authorList>
            <person name="Kurt Z."/>
        </authorList>
    </citation>
    <scope>NUCLEOTIDE SEQUENCE</scope>
</reference>
<gene>
    <name evidence="2" type="ORF">HINF_LOCUS35662</name>
    <name evidence="3" type="ORF">HINF_LOCUS48882</name>
</gene>
<dbReference type="EMBL" id="CAXDID020000227">
    <property type="protein sequence ID" value="CAL6059727.1"/>
    <property type="molecule type" value="Genomic_DNA"/>
</dbReference>
<dbReference type="GO" id="GO:0016788">
    <property type="term" value="F:hydrolase activity, acting on ester bonds"/>
    <property type="evidence" value="ECO:0007669"/>
    <property type="project" value="InterPro"/>
</dbReference>
<evidence type="ECO:0000313" key="2">
    <source>
        <dbReference type="EMBL" id="CAI9948017.1"/>
    </source>
</evidence>
<dbReference type="Proteomes" id="UP001642409">
    <property type="component" value="Unassembled WGS sequence"/>
</dbReference>
<evidence type="ECO:0000259" key="1">
    <source>
        <dbReference type="Pfam" id="PF07463"/>
    </source>
</evidence>
<evidence type="ECO:0000313" key="3">
    <source>
        <dbReference type="EMBL" id="CAL6059727.1"/>
    </source>
</evidence>
<protein>
    <submittedName>
        <fullName evidence="2">NUMOD4</fullName>
    </submittedName>
</protein>
<proteinExistence type="predicted"/>
<accession>A0AA86Q889</accession>
<name>A0AA86Q889_9EUKA</name>
<feature type="domain" description="NUMOD4" evidence="1">
    <location>
        <begin position="23"/>
        <end position="50"/>
    </location>
</feature>
<dbReference type="InterPro" id="IPR010902">
    <property type="entry name" value="NUMOD4"/>
</dbReference>
<dbReference type="AlphaFoldDB" id="A0AA86Q889"/>
<reference evidence="3 4" key="2">
    <citation type="submission" date="2024-07" db="EMBL/GenBank/DDBJ databases">
        <authorList>
            <person name="Akdeniz Z."/>
        </authorList>
    </citation>
    <scope>NUCLEOTIDE SEQUENCE [LARGE SCALE GENOMIC DNA]</scope>
</reference>
<dbReference type="EMBL" id="CATOUU010000785">
    <property type="protein sequence ID" value="CAI9948017.1"/>
    <property type="molecule type" value="Genomic_DNA"/>
</dbReference>
<keyword evidence="4" id="KW-1185">Reference proteome</keyword>